<dbReference type="Proteomes" id="UP000242972">
    <property type="component" value="Unassembled WGS sequence"/>
</dbReference>
<dbReference type="PANTHER" id="PTHR34698">
    <property type="entry name" value="5-OXOPROLINASE SUBUNIT B"/>
    <property type="match status" value="1"/>
</dbReference>
<dbReference type="InterPro" id="IPR010016">
    <property type="entry name" value="PxpB"/>
</dbReference>
<dbReference type="PANTHER" id="PTHR34698:SF2">
    <property type="entry name" value="5-OXOPROLINASE SUBUNIT B"/>
    <property type="match status" value="1"/>
</dbReference>
<dbReference type="SUPFAM" id="SSF160467">
    <property type="entry name" value="PH0987 N-terminal domain-like"/>
    <property type="match status" value="1"/>
</dbReference>
<evidence type="ECO:0000256" key="2">
    <source>
        <dbReference type="ARBA" id="ARBA00022801"/>
    </source>
</evidence>
<evidence type="ECO:0000256" key="1">
    <source>
        <dbReference type="ARBA" id="ARBA00022741"/>
    </source>
</evidence>
<comment type="caution">
    <text evidence="5">The sequence shown here is derived from an EMBL/GenBank/DDBJ whole genome shotgun (WGS) entry which is preliminary data.</text>
</comment>
<dbReference type="InterPro" id="IPR029000">
    <property type="entry name" value="Cyclophilin-like_dom_sf"/>
</dbReference>
<dbReference type="EMBL" id="PXYW01000003">
    <property type="protein sequence ID" value="PSR35210.1"/>
    <property type="molecule type" value="Genomic_DNA"/>
</dbReference>
<evidence type="ECO:0000256" key="3">
    <source>
        <dbReference type="ARBA" id="ARBA00022840"/>
    </source>
</evidence>
<keyword evidence="3" id="KW-0067">ATP-binding</keyword>
<dbReference type="GO" id="GO:0005524">
    <property type="term" value="F:ATP binding"/>
    <property type="evidence" value="ECO:0007669"/>
    <property type="project" value="UniProtKB-KW"/>
</dbReference>
<dbReference type="NCBIfam" id="TIGR00370">
    <property type="entry name" value="5-oxoprolinase subunit PxpB"/>
    <property type="match status" value="1"/>
</dbReference>
<dbReference type="Gene3D" id="3.30.1360.40">
    <property type="match status" value="1"/>
</dbReference>
<protein>
    <recommendedName>
        <fullName evidence="4">Carboxyltransferase domain-containing protein</fullName>
    </recommendedName>
</protein>
<dbReference type="SMART" id="SM00796">
    <property type="entry name" value="AHS1"/>
    <property type="match status" value="1"/>
</dbReference>
<accession>A0A2T2XL42</accession>
<dbReference type="AlphaFoldDB" id="A0A2T2XL42"/>
<evidence type="ECO:0000313" key="5">
    <source>
        <dbReference type="EMBL" id="PSR35210.1"/>
    </source>
</evidence>
<gene>
    <name evidence="5" type="ORF">C7B46_02025</name>
</gene>
<evidence type="ECO:0000313" key="6">
    <source>
        <dbReference type="Proteomes" id="UP000242972"/>
    </source>
</evidence>
<dbReference type="GO" id="GO:0016787">
    <property type="term" value="F:hydrolase activity"/>
    <property type="evidence" value="ECO:0007669"/>
    <property type="project" value="UniProtKB-KW"/>
</dbReference>
<dbReference type="InterPro" id="IPR003833">
    <property type="entry name" value="CT_C_D"/>
</dbReference>
<name>A0A2T2XL42_9FIRM</name>
<keyword evidence="1" id="KW-0547">Nucleotide-binding</keyword>
<organism evidence="5 6">
    <name type="scientific">Sulfobacillus benefaciens</name>
    <dbReference type="NCBI Taxonomy" id="453960"/>
    <lineage>
        <taxon>Bacteria</taxon>
        <taxon>Bacillati</taxon>
        <taxon>Bacillota</taxon>
        <taxon>Clostridia</taxon>
        <taxon>Eubacteriales</taxon>
        <taxon>Clostridiales Family XVII. Incertae Sedis</taxon>
        <taxon>Sulfobacillus</taxon>
    </lineage>
</organism>
<proteinExistence type="predicted"/>
<reference evidence="5 6" key="1">
    <citation type="journal article" date="2014" name="BMC Genomics">
        <title>Comparison of environmental and isolate Sulfobacillus genomes reveals diverse carbon, sulfur, nitrogen, and hydrogen metabolisms.</title>
        <authorList>
            <person name="Justice N.B."/>
            <person name="Norman A."/>
            <person name="Brown C.T."/>
            <person name="Singh A."/>
            <person name="Thomas B.C."/>
            <person name="Banfield J.F."/>
        </authorList>
    </citation>
    <scope>NUCLEOTIDE SEQUENCE [LARGE SCALE GENOMIC DNA]</scope>
    <source>
        <strain evidence="5">AMDSBA4</strain>
    </source>
</reference>
<feature type="domain" description="Carboxyltransferase" evidence="4">
    <location>
        <begin position="1"/>
        <end position="198"/>
    </location>
</feature>
<sequence length="217" mass="23984">MELYAYGDHAAMVTFSQPPHKELTHRLLQLQADALNIPGVINALIGYNSVLVEWDPVSADPVMIMQKLQNWRSEGKGNSPPRHWQIPVFYGGTDGPDLYYVANYHHMTPNEVIALHSHRPYPIYCLGFSLGFAYLGGLPEALHTPRRASPRIRVPKGSVAIGGHQTGVYPSESPGGWQIIGRTPMVLANPAQDPPVSYVPGDTIEFVPIQRPQDENS</sequence>
<dbReference type="Gene3D" id="2.40.100.10">
    <property type="entry name" value="Cyclophilin-like"/>
    <property type="match status" value="1"/>
</dbReference>
<keyword evidence="2" id="KW-0378">Hydrolase</keyword>
<evidence type="ECO:0000259" key="4">
    <source>
        <dbReference type="SMART" id="SM00796"/>
    </source>
</evidence>
<dbReference type="Pfam" id="PF02682">
    <property type="entry name" value="CT_C_D"/>
    <property type="match status" value="1"/>
</dbReference>
<dbReference type="SUPFAM" id="SSF50891">
    <property type="entry name" value="Cyclophilin-like"/>
    <property type="match status" value="1"/>
</dbReference>